<accession>A0A9D9GYM9</accession>
<gene>
    <name evidence="2" type="ORF">IAC68_04085</name>
</gene>
<organism evidence="2 3">
    <name type="scientific">Candidatus Egerieousia excrementavium</name>
    <dbReference type="NCBI Taxonomy" id="2840778"/>
    <lineage>
        <taxon>Bacteria</taxon>
        <taxon>Pseudomonadati</taxon>
        <taxon>Bacteroidota</taxon>
        <taxon>Bacteroidia</taxon>
        <taxon>Bacteroidales</taxon>
        <taxon>Candidatus Egerieousia</taxon>
    </lineage>
</organism>
<feature type="domain" description="DUF4301" evidence="1">
    <location>
        <begin position="4"/>
        <end position="120"/>
    </location>
</feature>
<comment type="caution">
    <text evidence="2">The sequence shown here is derived from an EMBL/GenBank/DDBJ whole genome shotgun (WGS) entry which is preliminary data.</text>
</comment>
<dbReference type="Proteomes" id="UP000823635">
    <property type="component" value="Unassembled WGS sequence"/>
</dbReference>
<proteinExistence type="predicted"/>
<feature type="domain" description="DUF4301" evidence="1">
    <location>
        <begin position="122"/>
        <end position="483"/>
    </location>
</feature>
<evidence type="ECO:0000313" key="2">
    <source>
        <dbReference type="EMBL" id="MBO8429097.1"/>
    </source>
</evidence>
<dbReference type="InterPro" id="IPR029044">
    <property type="entry name" value="Nucleotide-diphossugar_trans"/>
</dbReference>
<protein>
    <submittedName>
        <fullName evidence="2">DUF4301 family protein</fullName>
    </submittedName>
</protein>
<name>A0A9D9GYM9_9BACT</name>
<dbReference type="AlphaFoldDB" id="A0A9D9GYM9"/>
<dbReference type="SUPFAM" id="SSF53448">
    <property type="entry name" value="Nucleotide-diphospho-sugar transferases"/>
    <property type="match status" value="1"/>
</dbReference>
<dbReference type="InterPro" id="IPR025393">
    <property type="entry name" value="DUF4301"/>
</dbReference>
<reference evidence="2" key="2">
    <citation type="journal article" date="2021" name="PeerJ">
        <title>Extensive microbial diversity within the chicken gut microbiome revealed by metagenomics and culture.</title>
        <authorList>
            <person name="Gilroy R."/>
            <person name="Ravi A."/>
            <person name="Getino M."/>
            <person name="Pursley I."/>
            <person name="Horton D.L."/>
            <person name="Alikhan N.F."/>
            <person name="Baker D."/>
            <person name="Gharbi K."/>
            <person name="Hall N."/>
            <person name="Watson M."/>
            <person name="Adriaenssens E.M."/>
            <person name="Foster-Nyarko E."/>
            <person name="Jarju S."/>
            <person name="Secka A."/>
            <person name="Antonio M."/>
            <person name="Oren A."/>
            <person name="Chaudhuri R.R."/>
            <person name="La Ragione R."/>
            <person name="Hildebrand F."/>
            <person name="Pallen M.J."/>
        </authorList>
    </citation>
    <scope>NUCLEOTIDE SEQUENCE</scope>
    <source>
        <strain evidence="2">15467</strain>
    </source>
</reference>
<dbReference type="EMBL" id="JADINB010000090">
    <property type="protein sequence ID" value="MBO8429097.1"/>
    <property type="molecule type" value="Genomic_DNA"/>
</dbReference>
<evidence type="ECO:0000259" key="1">
    <source>
        <dbReference type="Pfam" id="PF14134"/>
    </source>
</evidence>
<reference evidence="2" key="1">
    <citation type="submission" date="2020-10" db="EMBL/GenBank/DDBJ databases">
        <authorList>
            <person name="Gilroy R."/>
        </authorList>
    </citation>
    <scope>NUCLEOTIDE SEQUENCE</scope>
    <source>
        <strain evidence="2">15467</strain>
    </source>
</reference>
<sequence length="484" mass="53807">MFTSNDEKLMADRGITRSTVDRQLQNYKSGFPFLKIADAATIENGGIIALDESQADSFVKIADEYDGSVCKFVPASGAASRMFKDLFAALSNLKEGKSLEQTPLAEKFVENICKFPFFDARHLLEFTLSDKALNYGSMPKGLVEFHSYPDGNRTPLEEHLVEGALYAKDKNGVVKMVFTVSKEHRSGFEQLFESVKEKYQKRFGCKYDVEFTLQSPSTDMIAVDGQNNPFRTETGELLFRPAGHGALLQNINEIKSDVIVVKNIDNVVKEKFVAPTVYWKKVLIGAAVALSGKCREYLSQIADKSEVPAARLEELKEFLHRNFSVDLSQVPEDELLSVIKSKLDRPVRVCGMVRNEGEPGGGPYIIRESDGTTSLQILESAQIDKADPAAMAALEGATHFNPVDLVCTVYDYKGDKFDLAAYSDPSTGFISEKSYQGRKLKAQELPGLWNGAMSNWNTQFIEVPLITFNPVKTVVDLLRETHQG</sequence>
<evidence type="ECO:0000313" key="3">
    <source>
        <dbReference type="Proteomes" id="UP000823635"/>
    </source>
</evidence>
<dbReference type="Pfam" id="PF14134">
    <property type="entry name" value="DUF4301"/>
    <property type="match status" value="2"/>
</dbReference>